<reference evidence="10" key="1">
    <citation type="journal article" date="2015" name="Genome Announc.">
        <title>Draft Genome Sequence of Bacteroidales Strain TBC1, a Novel Isolate from a Methanogenic Wastewater Treatment System.</title>
        <authorList>
            <person name="Tourlousse D.M."/>
            <person name="Matsuura N."/>
            <person name="Sun L."/>
            <person name="Toyonaga M."/>
            <person name="Kuroda K."/>
            <person name="Ohashi A."/>
            <person name="Cruz R."/>
            <person name="Yamaguchi T."/>
            <person name="Sekiguchi Y."/>
        </authorList>
    </citation>
    <scope>NUCLEOTIDE SEQUENCE [LARGE SCALE GENOMIC DNA]</scope>
    <source>
        <strain evidence="10">TBC1</strain>
    </source>
</reference>
<keyword evidence="11" id="KW-1185">Reference proteome</keyword>
<dbReference type="PANTHER" id="PTHR30572">
    <property type="entry name" value="MEMBRANE COMPONENT OF TRANSPORTER-RELATED"/>
    <property type="match status" value="1"/>
</dbReference>
<feature type="transmembrane region" description="Helical" evidence="7">
    <location>
        <begin position="339"/>
        <end position="372"/>
    </location>
</feature>
<dbReference type="GO" id="GO:0022857">
    <property type="term" value="F:transmembrane transporter activity"/>
    <property type="evidence" value="ECO:0007669"/>
    <property type="project" value="TreeGrafter"/>
</dbReference>
<dbReference type="InterPro" id="IPR003838">
    <property type="entry name" value="ABC3_permease_C"/>
</dbReference>
<dbReference type="AlphaFoldDB" id="A0A0S7C3Y6"/>
<evidence type="ECO:0000256" key="1">
    <source>
        <dbReference type="ARBA" id="ARBA00004651"/>
    </source>
</evidence>
<dbReference type="STRING" id="1678841.TBC1_112078"/>
<feature type="domain" description="ABC3 transporter permease C-terminal" evidence="8">
    <location>
        <begin position="299"/>
        <end position="412"/>
    </location>
</feature>
<dbReference type="PANTHER" id="PTHR30572:SF4">
    <property type="entry name" value="ABC TRANSPORTER PERMEASE YTRF"/>
    <property type="match status" value="1"/>
</dbReference>
<comment type="similarity">
    <text evidence="6">Belongs to the ABC-4 integral membrane protein family.</text>
</comment>
<evidence type="ECO:0000256" key="2">
    <source>
        <dbReference type="ARBA" id="ARBA00022475"/>
    </source>
</evidence>
<dbReference type="InterPro" id="IPR025857">
    <property type="entry name" value="MacB_PCD"/>
</dbReference>
<dbReference type="GO" id="GO:0005886">
    <property type="term" value="C:plasma membrane"/>
    <property type="evidence" value="ECO:0007669"/>
    <property type="project" value="UniProtKB-SubCell"/>
</dbReference>
<gene>
    <name evidence="10" type="ORF">TBC1_112078</name>
</gene>
<dbReference type="RefSeq" id="WP_201781650.1">
    <property type="nucleotide sequence ID" value="NZ_DF968182.1"/>
</dbReference>
<feature type="transmembrane region" description="Helical" evidence="7">
    <location>
        <begin position="31"/>
        <end position="50"/>
    </location>
</feature>
<keyword evidence="2" id="KW-1003">Cell membrane</keyword>
<evidence type="ECO:0000256" key="4">
    <source>
        <dbReference type="ARBA" id="ARBA00022989"/>
    </source>
</evidence>
<comment type="subcellular location">
    <subcellularLocation>
        <location evidence="1">Cell membrane</location>
        <topology evidence="1">Multi-pass membrane protein</topology>
    </subcellularLocation>
</comment>
<evidence type="ECO:0000313" key="11">
    <source>
        <dbReference type="Proteomes" id="UP000053091"/>
    </source>
</evidence>
<dbReference type="Pfam" id="PF02687">
    <property type="entry name" value="FtsX"/>
    <property type="match status" value="1"/>
</dbReference>
<sequence length="420" mass="46247">MKRSLIFIRLIRESYMFALTAIVVNKVRTLLSLLGITIGIFSIISVFTVFDSVERTIRDSINTLGSNVLYVQKWPWAFGGSDYPWWKYMKRPEPSMTDLAEIQRRSQATEASGYMVALNRTVKFENAAVENATIVAVSHEYSDVTPIEFTTGRYFTTEESAGGRPVAIIGSDIVKNLFTIPNPVGQRIKVFGQKVEVIGLLKKEGNVNFGDSNDDQVILPVNFARNFIDLKRDNLGAAIMVRAKPQVSNDELRDELTGIMRSVRKLKPGVEDDFAINETSVISQGFDSLFSVISLVGWIIGGFSLLVGGFGIANIMFVSVKERTAQIGIQKAMGAKNYFILLQFLFEAVFLSLFGGIVGLLIIFVITLAISAAFDMNLILTAGNIILGVSVSAFIGLVSGFLPAWSASRLDPVEAMRSTF</sequence>
<dbReference type="PATRIC" id="fig|1678841.3.peg.2321"/>
<keyword evidence="3 7" id="KW-0812">Transmembrane</keyword>
<evidence type="ECO:0000313" key="10">
    <source>
        <dbReference type="EMBL" id="GAP43920.1"/>
    </source>
</evidence>
<keyword evidence="4 7" id="KW-1133">Transmembrane helix</keyword>
<name>A0A0S7C3Y6_9BACT</name>
<evidence type="ECO:0000259" key="9">
    <source>
        <dbReference type="Pfam" id="PF12704"/>
    </source>
</evidence>
<dbReference type="Pfam" id="PF12704">
    <property type="entry name" value="MacB_PCD"/>
    <property type="match status" value="1"/>
</dbReference>
<keyword evidence="5 7" id="KW-0472">Membrane</keyword>
<proteinExistence type="inferred from homology"/>
<dbReference type="InterPro" id="IPR050250">
    <property type="entry name" value="Macrolide_Exporter_MacB"/>
</dbReference>
<evidence type="ECO:0000256" key="7">
    <source>
        <dbReference type="SAM" id="Phobius"/>
    </source>
</evidence>
<feature type="domain" description="MacB-like periplasmic core" evidence="9">
    <location>
        <begin position="29"/>
        <end position="257"/>
    </location>
</feature>
<dbReference type="EMBL" id="DF968182">
    <property type="protein sequence ID" value="GAP43920.1"/>
    <property type="molecule type" value="Genomic_DNA"/>
</dbReference>
<feature type="transmembrane region" description="Helical" evidence="7">
    <location>
        <begin position="289"/>
        <end position="318"/>
    </location>
</feature>
<organism evidence="10">
    <name type="scientific">Lentimicrobium saccharophilum</name>
    <dbReference type="NCBI Taxonomy" id="1678841"/>
    <lineage>
        <taxon>Bacteria</taxon>
        <taxon>Pseudomonadati</taxon>
        <taxon>Bacteroidota</taxon>
        <taxon>Bacteroidia</taxon>
        <taxon>Bacteroidales</taxon>
        <taxon>Lentimicrobiaceae</taxon>
        <taxon>Lentimicrobium</taxon>
    </lineage>
</organism>
<evidence type="ECO:0000259" key="8">
    <source>
        <dbReference type="Pfam" id="PF02687"/>
    </source>
</evidence>
<feature type="transmembrane region" description="Helical" evidence="7">
    <location>
        <begin position="378"/>
        <end position="402"/>
    </location>
</feature>
<dbReference type="Proteomes" id="UP000053091">
    <property type="component" value="Unassembled WGS sequence"/>
</dbReference>
<protein>
    <submittedName>
        <fullName evidence="10">ABC-type antimicrobial peptide transport system, permease component</fullName>
    </submittedName>
</protein>
<accession>A0A0S7C3Y6</accession>
<evidence type="ECO:0000256" key="6">
    <source>
        <dbReference type="ARBA" id="ARBA00038076"/>
    </source>
</evidence>
<evidence type="ECO:0000256" key="3">
    <source>
        <dbReference type="ARBA" id="ARBA00022692"/>
    </source>
</evidence>
<evidence type="ECO:0000256" key="5">
    <source>
        <dbReference type="ARBA" id="ARBA00023136"/>
    </source>
</evidence>